<dbReference type="InterPro" id="IPR009597">
    <property type="entry name" value="DUF1206"/>
</dbReference>
<evidence type="ECO:0000313" key="2">
    <source>
        <dbReference type="EMBL" id="TFB92419.1"/>
    </source>
</evidence>
<dbReference type="EMBL" id="SOFF01000016">
    <property type="protein sequence ID" value="TFB92419.1"/>
    <property type="molecule type" value="Genomic_DNA"/>
</dbReference>
<comment type="caution">
    <text evidence="2">The sequence shown here is derived from an EMBL/GenBank/DDBJ whole genome shotgun (WGS) entry which is preliminary data.</text>
</comment>
<organism evidence="2 3">
    <name type="scientific">Cryobacterium luteum</name>
    <dbReference type="NCBI Taxonomy" id="1424661"/>
    <lineage>
        <taxon>Bacteria</taxon>
        <taxon>Bacillati</taxon>
        <taxon>Actinomycetota</taxon>
        <taxon>Actinomycetes</taxon>
        <taxon>Micrococcales</taxon>
        <taxon>Microbacteriaceae</taxon>
        <taxon>Cryobacterium</taxon>
    </lineage>
</organism>
<feature type="domain" description="DUF1206" evidence="1">
    <location>
        <begin position="107"/>
        <end position="171"/>
    </location>
</feature>
<keyword evidence="3" id="KW-1185">Reference proteome</keyword>
<sequence length="267" mass="26740">MNASATHIARDASNSSTLQLLARLGFAVNGLLHILIGSIAITVAIGAGSGSADQSGALAQLASSPGGVFLLWTVVIGMFALGLWLLISAFVLQGEPKRRWSRRLANIAKAIVYFALGATALTFAQGGSSSSAGSAQSASASLLSSPGGTIVLFLAGVAVLGVAGYFIYKGAAQKFRSDVAVPSGPVGRAVIALGVVGYVAKGVALAVVAILIGAAALTQDASKSTGLDGALKALAALPFGTIALILIGIGLIAYGVYCFVRARRARL</sequence>
<proteinExistence type="predicted"/>
<dbReference type="STRING" id="1424661.SAMN05216281_1148"/>
<feature type="domain" description="DUF1206" evidence="1">
    <location>
        <begin position="24"/>
        <end position="90"/>
    </location>
</feature>
<feature type="domain" description="DUF1206" evidence="1">
    <location>
        <begin position="196"/>
        <end position="264"/>
    </location>
</feature>
<dbReference type="AlphaFoldDB" id="A0A1H8J9U0"/>
<evidence type="ECO:0000313" key="3">
    <source>
        <dbReference type="Proteomes" id="UP000297654"/>
    </source>
</evidence>
<dbReference type="Proteomes" id="UP000297654">
    <property type="component" value="Unassembled WGS sequence"/>
</dbReference>
<accession>A0A1H8J9U0</accession>
<dbReference type="OrthoDB" id="4552598at2"/>
<protein>
    <submittedName>
        <fullName evidence="2">DUF1206 domain-containing protein</fullName>
    </submittedName>
</protein>
<dbReference type="Pfam" id="PF06724">
    <property type="entry name" value="DUF1206"/>
    <property type="match status" value="3"/>
</dbReference>
<gene>
    <name evidence="2" type="ORF">E3O10_04790</name>
</gene>
<dbReference type="RefSeq" id="WP_092111297.1">
    <property type="nucleotide sequence ID" value="NZ_FOCN01000014.1"/>
</dbReference>
<reference evidence="2 3" key="1">
    <citation type="submission" date="2019-03" db="EMBL/GenBank/DDBJ databases">
        <title>Genomics of glacier-inhabiting Cryobacterium strains.</title>
        <authorList>
            <person name="Liu Q."/>
            <person name="Xin Y.-H."/>
        </authorList>
    </citation>
    <scope>NUCLEOTIDE SEQUENCE [LARGE SCALE GENOMIC DNA]</scope>
    <source>
        <strain evidence="2 3">Hh15</strain>
    </source>
</reference>
<name>A0A1H8J9U0_9MICO</name>
<evidence type="ECO:0000259" key="1">
    <source>
        <dbReference type="Pfam" id="PF06724"/>
    </source>
</evidence>